<sequence>MQMALLLQHNNVQVSIAKSIQSAPEILRPELQLLQERLSEHPESLAAYTDFCKDYDVPEAQSLMKMLHSIAEAGTGNANLQITNMLQRVQEMQQLSDQRQDESSRFKMQMVFLYPVFGATVKLLIDLTLGSVYMMSMLGNMGGV</sequence>
<keyword evidence="1" id="KW-0812">Transmembrane</keyword>
<accession>A0A395VBF0</accession>
<dbReference type="AlphaFoldDB" id="A0A395VBF0"/>
<feature type="transmembrane region" description="Helical" evidence="1">
    <location>
        <begin position="111"/>
        <end position="135"/>
    </location>
</feature>
<reference evidence="2 3" key="1">
    <citation type="submission" date="2018-08" db="EMBL/GenBank/DDBJ databases">
        <title>A genome reference for cultivated species of the human gut microbiota.</title>
        <authorList>
            <person name="Zou Y."/>
            <person name="Xue W."/>
            <person name="Luo G."/>
        </authorList>
    </citation>
    <scope>NUCLEOTIDE SEQUENCE [LARGE SCALE GENOMIC DNA]</scope>
    <source>
        <strain evidence="2 3">AF22-12AC</strain>
    </source>
</reference>
<name>A0A395VBF0_9FIRM</name>
<protein>
    <submittedName>
        <fullName evidence="2">Uncharacterized protein</fullName>
    </submittedName>
</protein>
<keyword evidence="1" id="KW-1133">Transmembrane helix</keyword>
<evidence type="ECO:0000313" key="2">
    <source>
        <dbReference type="EMBL" id="RGS42711.1"/>
    </source>
</evidence>
<evidence type="ECO:0000313" key="3">
    <source>
        <dbReference type="Proteomes" id="UP000266172"/>
    </source>
</evidence>
<comment type="caution">
    <text evidence="2">The sequence shown here is derived from an EMBL/GenBank/DDBJ whole genome shotgun (WGS) entry which is preliminary data.</text>
</comment>
<proteinExistence type="predicted"/>
<gene>
    <name evidence="2" type="ORF">DWX93_03425</name>
</gene>
<dbReference type="EMBL" id="QRVL01000001">
    <property type="protein sequence ID" value="RGS42711.1"/>
    <property type="molecule type" value="Genomic_DNA"/>
</dbReference>
<dbReference type="Proteomes" id="UP000266172">
    <property type="component" value="Unassembled WGS sequence"/>
</dbReference>
<keyword evidence="1" id="KW-0472">Membrane</keyword>
<evidence type="ECO:0000256" key="1">
    <source>
        <dbReference type="SAM" id="Phobius"/>
    </source>
</evidence>
<organism evidence="2 3">
    <name type="scientific">Roseburia hominis</name>
    <dbReference type="NCBI Taxonomy" id="301301"/>
    <lineage>
        <taxon>Bacteria</taxon>
        <taxon>Bacillati</taxon>
        <taxon>Bacillota</taxon>
        <taxon>Clostridia</taxon>
        <taxon>Lachnospirales</taxon>
        <taxon>Lachnospiraceae</taxon>
        <taxon>Roseburia</taxon>
    </lineage>
</organism>